<dbReference type="InterPro" id="IPR009875">
    <property type="entry name" value="PilZ_domain"/>
</dbReference>
<dbReference type="SUPFAM" id="SSF141371">
    <property type="entry name" value="PilZ domain-like"/>
    <property type="match status" value="1"/>
</dbReference>
<dbReference type="Proteomes" id="UP001501310">
    <property type="component" value="Unassembled WGS sequence"/>
</dbReference>
<feature type="domain" description="PilZ" evidence="1">
    <location>
        <begin position="35"/>
        <end position="107"/>
    </location>
</feature>
<sequence>MVHRKLSFAALGRERQAGPSCYAKRDVLHSPVAPRANRIAVNLPAVMIAADGHETSVIIRDLSSAGFRLEHQDDLFVGDLITLVIAKGERVAATVQWSLGNEAGGRFASPSELSGGRPD</sequence>
<evidence type="ECO:0000259" key="1">
    <source>
        <dbReference type="Pfam" id="PF07238"/>
    </source>
</evidence>
<dbReference type="RefSeq" id="WP_425564857.1">
    <property type="nucleotide sequence ID" value="NZ_BAAAZD010000001.1"/>
</dbReference>
<evidence type="ECO:0000313" key="3">
    <source>
        <dbReference type="Proteomes" id="UP001501310"/>
    </source>
</evidence>
<name>A0ABP7RXK5_9SPHN</name>
<evidence type="ECO:0000313" key="2">
    <source>
        <dbReference type="EMBL" id="GAA4003600.1"/>
    </source>
</evidence>
<dbReference type="Gene3D" id="2.40.10.220">
    <property type="entry name" value="predicted glycosyltransferase like domains"/>
    <property type="match status" value="1"/>
</dbReference>
<accession>A0ABP7RXK5</accession>
<organism evidence="2 3">
    <name type="scientific">Sphingomonas humi</name>
    <dbReference type="NCBI Taxonomy" id="335630"/>
    <lineage>
        <taxon>Bacteria</taxon>
        <taxon>Pseudomonadati</taxon>
        <taxon>Pseudomonadota</taxon>
        <taxon>Alphaproteobacteria</taxon>
        <taxon>Sphingomonadales</taxon>
        <taxon>Sphingomonadaceae</taxon>
        <taxon>Sphingomonas</taxon>
    </lineage>
</organism>
<gene>
    <name evidence="2" type="ORF">GCM10022211_14130</name>
</gene>
<dbReference type="Pfam" id="PF07238">
    <property type="entry name" value="PilZ"/>
    <property type="match status" value="1"/>
</dbReference>
<proteinExistence type="predicted"/>
<comment type="caution">
    <text evidence="2">The sequence shown here is derived from an EMBL/GenBank/DDBJ whole genome shotgun (WGS) entry which is preliminary data.</text>
</comment>
<protein>
    <recommendedName>
        <fullName evidence="1">PilZ domain-containing protein</fullName>
    </recommendedName>
</protein>
<reference evidence="3" key="1">
    <citation type="journal article" date="2019" name="Int. J. Syst. Evol. Microbiol.">
        <title>The Global Catalogue of Microorganisms (GCM) 10K type strain sequencing project: providing services to taxonomists for standard genome sequencing and annotation.</title>
        <authorList>
            <consortium name="The Broad Institute Genomics Platform"/>
            <consortium name="The Broad Institute Genome Sequencing Center for Infectious Disease"/>
            <person name="Wu L."/>
            <person name="Ma J."/>
        </authorList>
    </citation>
    <scope>NUCLEOTIDE SEQUENCE [LARGE SCALE GENOMIC DNA]</scope>
    <source>
        <strain evidence="3">JCM 16603</strain>
    </source>
</reference>
<dbReference type="EMBL" id="BAAAZD010000001">
    <property type="protein sequence ID" value="GAA4003600.1"/>
    <property type="molecule type" value="Genomic_DNA"/>
</dbReference>
<keyword evidence="3" id="KW-1185">Reference proteome</keyword>